<dbReference type="AlphaFoldDB" id="A0A834J0U5"/>
<sequence length="102" mass="12118">MSRCHDDDDDDDDDNDDDDDDDKSSSLKHALRLAPYNVDLTYLLNVKCRRNKFRKLTNAQIQLKGGHTKERVNDHEDDDDDDDDEEEEEEEKEEEEEEEEEE</sequence>
<keyword evidence="3" id="KW-1185">Reference proteome</keyword>
<dbReference type="EMBL" id="JACSEA010000022">
    <property type="protein sequence ID" value="KAF7380143.1"/>
    <property type="molecule type" value="Genomic_DNA"/>
</dbReference>
<gene>
    <name evidence="2" type="ORF">HZH66_014498</name>
</gene>
<feature type="compositionally biased region" description="Acidic residues" evidence="1">
    <location>
        <begin position="75"/>
        <end position="102"/>
    </location>
</feature>
<proteinExistence type="predicted"/>
<protein>
    <submittedName>
        <fullName evidence="2">Uncharacterized protein</fullName>
    </submittedName>
</protein>
<name>A0A834J0U5_VESVU</name>
<comment type="caution">
    <text evidence="2">The sequence shown here is derived from an EMBL/GenBank/DDBJ whole genome shotgun (WGS) entry which is preliminary data.</text>
</comment>
<accession>A0A834J0U5</accession>
<reference evidence="2" key="1">
    <citation type="journal article" date="2020" name="G3 (Bethesda)">
        <title>High-Quality Assemblies for Three Invasive Social Wasps from the &lt;i&gt;Vespula&lt;/i&gt; Genus.</title>
        <authorList>
            <person name="Harrop T.W.R."/>
            <person name="Guhlin J."/>
            <person name="McLaughlin G.M."/>
            <person name="Permina E."/>
            <person name="Stockwell P."/>
            <person name="Gilligan J."/>
            <person name="Le Lec M.F."/>
            <person name="Gruber M.A.M."/>
            <person name="Quinn O."/>
            <person name="Lovegrove M."/>
            <person name="Duncan E.J."/>
            <person name="Remnant E.J."/>
            <person name="Van Eeckhoven J."/>
            <person name="Graham B."/>
            <person name="Knapp R.A."/>
            <person name="Langford K.W."/>
            <person name="Kronenberg Z."/>
            <person name="Press M.O."/>
            <person name="Eacker S.M."/>
            <person name="Wilson-Rankin E.E."/>
            <person name="Purcell J."/>
            <person name="Lester P.J."/>
            <person name="Dearden P.K."/>
        </authorList>
    </citation>
    <scope>NUCLEOTIDE SEQUENCE</scope>
    <source>
        <strain evidence="2">Marl-1</strain>
    </source>
</reference>
<evidence type="ECO:0000313" key="3">
    <source>
        <dbReference type="Proteomes" id="UP000614350"/>
    </source>
</evidence>
<dbReference type="Proteomes" id="UP000614350">
    <property type="component" value="Unassembled WGS sequence"/>
</dbReference>
<feature type="region of interest" description="Disordered" evidence="1">
    <location>
        <begin position="61"/>
        <end position="102"/>
    </location>
</feature>
<evidence type="ECO:0000313" key="2">
    <source>
        <dbReference type="EMBL" id="KAF7380143.1"/>
    </source>
</evidence>
<feature type="compositionally biased region" description="Acidic residues" evidence="1">
    <location>
        <begin position="7"/>
        <end position="22"/>
    </location>
</feature>
<evidence type="ECO:0000256" key="1">
    <source>
        <dbReference type="SAM" id="MobiDB-lite"/>
    </source>
</evidence>
<feature type="region of interest" description="Disordered" evidence="1">
    <location>
        <begin position="1"/>
        <end position="29"/>
    </location>
</feature>
<organism evidence="2 3">
    <name type="scientific">Vespula vulgaris</name>
    <name type="common">Yellow jacket</name>
    <name type="synonym">Wasp</name>
    <dbReference type="NCBI Taxonomy" id="7454"/>
    <lineage>
        <taxon>Eukaryota</taxon>
        <taxon>Metazoa</taxon>
        <taxon>Ecdysozoa</taxon>
        <taxon>Arthropoda</taxon>
        <taxon>Hexapoda</taxon>
        <taxon>Insecta</taxon>
        <taxon>Pterygota</taxon>
        <taxon>Neoptera</taxon>
        <taxon>Endopterygota</taxon>
        <taxon>Hymenoptera</taxon>
        <taxon>Apocrita</taxon>
        <taxon>Aculeata</taxon>
        <taxon>Vespoidea</taxon>
        <taxon>Vespidae</taxon>
        <taxon>Vespinae</taxon>
        <taxon>Vespula</taxon>
    </lineage>
</organism>